<dbReference type="InterPro" id="IPR058625">
    <property type="entry name" value="MdtA-like_BSH"/>
</dbReference>
<dbReference type="KEGG" id="tbn:TBH_C1987"/>
<keyword evidence="2" id="KW-0175">Coiled coil</keyword>
<dbReference type="GO" id="GO:1990281">
    <property type="term" value="C:efflux pump complex"/>
    <property type="evidence" value="ECO:0007669"/>
    <property type="project" value="TreeGrafter"/>
</dbReference>
<evidence type="ECO:0000256" key="1">
    <source>
        <dbReference type="ARBA" id="ARBA00009477"/>
    </source>
</evidence>
<proteinExistence type="inferred from homology"/>
<dbReference type="EMBL" id="AP012273">
    <property type="protein sequence ID" value="BAO44902.1"/>
    <property type="molecule type" value="Genomic_DNA"/>
</dbReference>
<comment type="similarity">
    <text evidence="1">Belongs to the membrane fusion protein (MFP) (TC 8.A.1) family.</text>
</comment>
<dbReference type="RefSeq" id="WP_041068150.1">
    <property type="nucleotide sequence ID" value="NZ_AP012273.1"/>
</dbReference>
<keyword evidence="5" id="KW-1185">Reference proteome</keyword>
<dbReference type="SUPFAM" id="SSF111369">
    <property type="entry name" value="HlyD-like secretion proteins"/>
    <property type="match status" value="1"/>
</dbReference>
<name>A0A7U6JII7_9GAMM</name>
<dbReference type="GO" id="GO:0015562">
    <property type="term" value="F:efflux transmembrane transporter activity"/>
    <property type="evidence" value="ECO:0007669"/>
    <property type="project" value="TreeGrafter"/>
</dbReference>
<protein>
    <submittedName>
        <fullName evidence="4">RND efflux transporter MFP subunit</fullName>
    </submittedName>
</protein>
<dbReference type="Gene3D" id="1.10.287.470">
    <property type="entry name" value="Helix hairpin bin"/>
    <property type="match status" value="1"/>
</dbReference>
<sequence length="366" mass="39301">MAKKLIKWVVLLVVIAAVVFAGVKTISRKKAALAKIPTARIYPIVAPTGVARQSSIQLTVPYLAEVQSDSDVDIASKVTSRVDMIVPSGTSVKRGDVIVRLDAAELLARKKGLELKISEVQNQIKAKYADLKNLKRVHEHTRELLASQVIPKDKFDTEAANIESLQATIAGMKNRAAALEQNIQEIEDSLTYTRIQAPMDGVVSKTYVAEGGIATTGKPLLSLAGGDGKRLVVRVPDDVRPTALLTEGADEPCPLLPLNSTFKGLDEYSCQMRTDLAAGSRVEVRLLVFSGEGFLLPFNAVLELNGKHQVLIVQGDQASPKSVQIRGEGSQGLVVEGLKAGDEYVVAKPDILLKLLTGVAIVKAAR</sequence>
<evidence type="ECO:0000259" key="3">
    <source>
        <dbReference type="Pfam" id="PF25917"/>
    </source>
</evidence>
<dbReference type="Gene3D" id="2.40.50.100">
    <property type="match status" value="1"/>
</dbReference>
<dbReference type="Pfam" id="PF25917">
    <property type="entry name" value="BSH_RND"/>
    <property type="match status" value="1"/>
</dbReference>
<evidence type="ECO:0000256" key="2">
    <source>
        <dbReference type="SAM" id="Coils"/>
    </source>
</evidence>
<feature type="coiled-coil region" evidence="2">
    <location>
        <begin position="162"/>
        <end position="189"/>
    </location>
</feature>
<dbReference type="Proteomes" id="UP000031631">
    <property type="component" value="Chromosome"/>
</dbReference>
<feature type="domain" description="Multidrug resistance protein MdtA-like barrel-sandwich hybrid" evidence="3">
    <location>
        <begin position="72"/>
        <end position="219"/>
    </location>
</feature>
<reference evidence="4 5" key="1">
    <citation type="journal article" date="2014" name="PLoS ONE">
        <title>Physiological and genomic features of a novel sulfur-oxidizing gammaproteobacterium belonging to a previously uncultivated symbiotic lineage isolated from a hydrothermal vent.</title>
        <authorList>
            <person name="Nunoura T."/>
            <person name="Takaki Y."/>
            <person name="Kazama H."/>
            <person name="Kakuta J."/>
            <person name="Shimamura S."/>
            <person name="Makita H."/>
            <person name="Hirai M."/>
            <person name="Miyazaki M."/>
            <person name="Takai K."/>
        </authorList>
    </citation>
    <scope>NUCLEOTIDE SEQUENCE [LARGE SCALE GENOMIC DNA]</scope>
    <source>
        <strain evidence="4 5">Hiromi1</strain>
    </source>
</reference>
<organism evidence="4 5">
    <name type="scientific">Thiolapillus brandeum</name>
    <dbReference type="NCBI Taxonomy" id="1076588"/>
    <lineage>
        <taxon>Bacteria</taxon>
        <taxon>Pseudomonadati</taxon>
        <taxon>Pseudomonadota</taxon>
        <taxon>Gammaproteobacteria</taxon>
        <taxon>Chromatiales</taxon>
        <taxon>Sedimenticolaceae</taxon>
        <taxon>Thiolapillus</taxon>
    </lineage>
</organism>
<dbReference type="PANTHER" id="PTHR30469">
    <property type="entry name" value="MULTIDRUG RESISTANCE PROTEIN MDTA"/>
    <property type="match status" value="1"/>
</dbReference>
<dbReference type="AlphaFoldDB" id="A0A7U6JII7"/>
<feature type="coiled-coil region" evidence="2">
    <location>
        <begin position="103"/>
        <end position="137"/>
    </location>
</feature>
<dbReference type="OrthoDB" id="9791520at2"/>
<gene>
    <name evidence="4" type="ORF">TBH_C1987</name>
</gene>
<accession>A0A7U6JII7</accession>
<dbReference type="PANTHER" id="PTHR30469:SF15">
    <property type="entry name" value="HLYD FAMILY OF SECRETION PROTEINS"/>
    <property type="match status" value="1"/>
</dbReference>
<evidence type="ECO:0000313" key="5">
    <source>
        <dbReference type="Proteomes" id="UP000031631"/>
    </source>
</evidence>
<evidence type="ECO:0000313" key="4">
    <source>
        <dbReference type="EMBL" id="BAO44902.1"/>
    </source>
</evidence>
<dbReference type="Gene3D" id="2.40.420.20">
    <property type="match status" value="1"/>
</dbReference>